<comment type="caution">
    <text evidence="5">The sequence shown here is derived from an EMBL/GenBank/DDBJ whole genome shotgun (WGS) entry which is preliminary data.</text>
</comment>
<feature type="domain" description="CagE TrbE VirB component of type IV transporter system central" evidence="4">
    <location>
        <begin position="188"/>
        <end position="369"/>
    </location>
</feature>
<sequence>MPWDSILATGVVAGLAGAAVVPALRRATFGTVRHDWLQNELSLDRVEPDGRTIRDQAGGLTRAWRLRGVSYDAKVEQEQHTLLLGRTDLIGTLGDKLGLALRLLAVKRRRPLQVAASWPSETLAEIGRGEEGRYTSSHEVAWILIASGHTMQALLDADQHIHARLAPYRPEAVTRPEDPAAPCPLTGLLNGLVCGEYRDDLPAVSATLSGSLAGADLQVDRTGLLRTDGADGATWHRVIGIREWPATVSGRLIGELLALPGDLEITQVCEPFGRDKALMLYKRQQRAQKSNIFFPNLALIGETDTVLDLLSEGTLTLFATQVQVIARAASEAALETLVTAIREILGDRRIAYTVETVGAPICWFNRLPAAPSRKALQPGTRLFRPLILREENIAALWPWHHAATGLPTSPFGAKPVRLFRTLSGQAYSFQFHIQDKPQSRGNYLVFAPTGGGKSTLMLHLLGGLAKFEGVRSYIFDSKEGARFMVEALGGVYQGYDTLHLNPLDVGPDTPGARNRVAMILRALCGDLVLSPEDKEALGHAVDLAFQLEPPHRTLTEIFSHAFPRRSDLRRHMAQWVVDDKGNRGQHAHVFNAPHDSLGGILDHYMVGINMSEALGDPDLGPPVVGHIAEAIGRSASRSTRGFTIFIDEAAKLLQNAGFMALAAEMFREYRKLNGAVGLAFQDPAALLRCPESAAFLENASTFIFLPNAQAKADSFTDFGLNDEHLAFVMGQTVTRGRRQALVIKRDAASGFDESAILDIDLGYLGDALRFYRAGTDANRHLETLKQTWGDQWRAHL</sequence>
<evidence type="ECO:0000313" key="5">
    <source>
        <dbReference type="EMBL" id="MBB4267634.1"/>
    </source>
</evidence>
<evidence type="ECO:0000256" key="2">
    <source>
        <dbReference type="ARBA" id="ARBA00022741"/>
    </source>
</evidence>
<proteinExistence type="inferred from homology"/>
<protein>
    <submittedName>
        <fullName evidence="5">Type IV secretion system protein VirB4</fullName>
    </submittedName>
</protein>
<dbReference type="PANTHER" id="PTHR30121:SF12">
    <property type="entry name" value="TYPE IV SECRETION SYSTEM PROTEIN CAGE"/>
    <property type="match status" value="1"/>
</dbReference>
<dbReference type="Pfam" id="PF03135">
    <property type="entry name" value="CagE_TrbE_VirB"/>
    <property type="match status" value="1"/>
</dbReference>
<dbReference type="InterPro" id="IPR051162">
    <property type="entry name" value="T4SS_component"/>
</dbReference>
<organism evidence="5 6">
    <name type="scientific">Roseospira visakhapatnamensis</name>
    <dbReference type="NCBI Taxonomy" id="390880"/>
    <lineage>
        <taxon>Bacteria</taxon>
        <taxon>Pseudomonadati</taxon>
        <taxon>Pseudomonadota</taxon>
        <taxon>Alphaproteobacteria</taxon>
        <taxon>Rhodospirillales</taxon>
        <taxon>Rhodospirillaceae</taxon>
        <taxon>Roseospira</taxon>
    </lineage>
</organism>
<comment type="similarity">
    <text evidence="1">Belongs to the TrbE/VirB4 family.</text>
</comment>
<dbReference type="EMBL" id="JACIGK010000030">
    <property type="protein sequence ID" value="MBB4267634.1"/>
    <property type="molecule type" value="Genomic_DNA"/>
</dbReference>
<evidence type="ECO:0000259" key="4">
    <source>
        <dbReference type="Pfam" id="PF03135"/>
    </source>
</evidence>
<keyword evidence="2" id="KW-0547">Nucleotide-binding</keyword>
<dbReference type="InterPro" id="IPR018145">
    <property type="entry name" value="CagE_TrbE_VirB_cntrl_dom"/>
</dbReference>
<accession>A0A7W6WB36</accession>
<dbReference type="GO" id="GO:0005524">
    <property type="term" value="F:ATP binding"/>
    <property type="evidence" value="ECO:0007669"/>
    <property type="project" value="UniProtKB-KW"/>
</dbReference>
<dbReference type="AlphaFoldDB" id="A0A7W6WB36"/>
<evidence type="ECO:0000256" key="3">
    <source>
        <dbReference type="ARBA" id="ARBA00022840"/>
    </source>
</evidence>
<evidence type="ECO:0000256" key="1">
    <source>
        <dbReference type="ARBA" id="ARBA00006512"/>
    </source>
</evidence>
<dbReference type="Gene3D" id="3.40.50.300">
    <property type="entry name" value="P-loop containing nucleotide triphosphate hydrolases"/>
    <property type="match status" value="2"/>
</dbReference>
<dbReference type="InterPro" id="IPR027417">
    <property type="entry name" value="P-loop_NTPase"/>
</dbReference>
<dbReference type="Proteomes" id="UP000554286">
    <property type="component" value="Unassembled WGS sequence"/>
</dbReference>
<gene>
    <name evidence="5" type="ORF">GGD89_003281</name>
</gene>
<name>A0A7W6WB36_9PROT</name>
<keyword evidence="6" id="KW-1185">Reference proteome</keyword>
<evidence type="ECO:0000313" key="6">
    <source>
        <dbReference type="Proteomes" id="UP000554286"/>
    </source>
</evidence>
<dbReference type="SUPFAM" id="SSF52540">
    <property type="entry name" value="P-loop containing nucleoside triphosphate hydrolases"/>
    <property type="match status" value="1"/>
</dbReference>
<dbReference type="RefSeq" id="WP_184047340.1">
    <property type="nucleotide sequence ID" value="NZ_JACIGK010000030.1"/>
</dbReference>
<dbReference type="PANTHER" id="PTHR30121">
    <property type="entry name" value="UNCHARACTERIZED PROTEIN YJGR-RELATED"/>
    <property type="match status" value="1"/>
</dbReference>
<keyword evidence="3" id="KW-0067">ATP-binding</keyword>
<reference evidence="5 6" key="1">
    <citation type="submission" date="2020-08" db="EMBL/GenBank/DDBJ databases">
        <title>Genome sequencing of Purple Non-Sulfur Bacteria from various extreme environments.</title>
        <authorList>
            <person name="Mayer M."/>
        </authorList>
    </citation>
    <scope>NUCLEOTIDE SEQUENCE [LARGE SCALE GENOMIC DNA]</scope>
    <source>
        <strain evidence="5 6">JA131</strain>
    </source>
</reference>